<evidence type="ECO:0000259" key="2">
    <source>
        <dbReference type="SMART" id="SM01204"/>
    </source>
</evidence>
<dbReference type="InterPro" id="IPR019494">
    <property type="entry name" value="FIST_C"/>
</dbReference>
<keyword evidence="4" id="KW-1185">Reference proteome</keyword>
<dbReference type="InterPro" id="IPR013702">
    <property type="entry name" value="FIST_domain_N"/>
</dbReference>
<accession>A0A1H8ZZ98</accession>
<reference evidence="3 4" key="1">
    <citation type="submission" date="2016-10" db="EMBL/GenBank/DDBJ databases">
        <authorList>
            <person name="de Groot N.N."/>
        </authorList>
    </citation>
    <scope>NUCLEOTIDE SEQUENCE [LARGE SCALE GENOMIC DNA]</scope>
    <source>
        <strain evidence="3 4">B25</strain>
    </source>
</reference>
<dbReference type="RefSeq" id="WP_074639978.1">
    <property type="nucleotide sequence ID" value="NZ_FOFU01000001.1"/>
</dbReference>
<evidence type="ECO:0000259" key="1">
    <source>
        <dbReference type="SMART" id="SM00897"/>
    </source>
</evidence>
<dbReference type="PANTHER" id="PTHR40252">
    <property type="entry name" value="BLR0328 PROTEIN"/>
    <property type="match status" value="1"/>
</dbReference>
<evidence type="ECO:0000313" key="3">
    <source>
        <dbReference type="EMBL" id="SEP69714.1"/>
    </source>
</evidence>
<dbReference type="STRING" id="163.SAMN04487775_10849"/>
<dbReference type="Pfam" id="PF10442">
    <property type="entry name" value="FIST_C"/>
    <property type="match status" value="1"/>
</dbReference>
<dbReference type="PANTHER" id="PTHR40252:SF2">
    <property type="entry name" value="BLR0328 PROTEIN"/>
    <property type="match status" value="1"/>
</dbReference>
<dbReference type="OrthoDB" id="9770293at2"/>
<dbReference type="EMBL" id="FOFU01000001">
    <property type="protein sequence ID" value="SEP69714.1"/>
    <property type="molecule type" value="Genomic_DNA"/>
</dbReference>
<feature type="domain" description="FIST" evidence="1">
    <location>
        <begin position="31"/>
        <end position="226"/>
    </location>
</feature>
<dbReference type="Proteomes" id="UP000182360">
    <property type="component" value="Unassembled WGS sequence"/>
</dbReference>
<evidence type="ECO:0000313" key="4">
    <source>
        <dbReference type="Proteomes" id="UP000182360"/>
    </source>
</evidence>
<dbReference type="SMART" id="SM01204">
    <property type="entry name" value="FIST_C"/>
    <property type="match status" value="1"/>
</dbReference>
<gene>
    <name evidence="3" type="ORF">SAMN04487977_101147</name>
</gene>
<dbReference type="SMART" id="SM00897">
    <property type="entry name" value="FIST"/>
    <property type="match status" value="1"/>
</dbReference>
<protein>
    <submittedName>
        <fullName evidence="3">Uncharacterized conserved protein, contains FIST_N domain</fullName>
    </submittedName>
</protein>
<feature type="domain" description="FIST C-domain" evidence="2">
    <location>
        <begin position="227"/>
        <end position="357"/>
    </location>
</feature>
<proteinExistence type="predicted"/>
<organism evidence="3 4">
    <name type="scientific">Treponema bryantii</name>
    <dbReference type="NCBI Taxonomy" id="163"/>
    <lineage>
        <taxon>Bacteria</taxon>
        <taxon>Pseudomonadati</taxon>
        <taxon>Spirochaetota</taxon>
        <taxon>Spirochaetia</taxon>
        <taxon>Spirochaetales</taxon>
        <taxon>Treponemataceae</taxon>
        <taxon>Treponema</taxon>
    </lineage>
</organism>
<dbReference type="AlphaFoldDB" id="A0A1H8ZZ98"/>
<dbReference type="Pfam" id="PF08495">
    <property type="entry name" value="FIST"/>
    <property type="match status" value="1"/>
</dbReference>
<name>A0A1H8ZZ98_9SPIR</name>
<sequence length="370" mass="41638">MDRCVVALTSSSVNEEAYSEIQTQLDAHEVTPQLIIFFSEIDMLWFFSQKLKVRYPDAVVIGSSTYVNYTSEGYSHCGASVMVINSGVEVSAGLLFDIDRHPNMYKAHIKAAMDKLSSLENTCCLEFMTAFGKGEELVLDTFEEVLAETGITVAGGSAGTMPERSETYVALNGDIFKQTCAFVFIHNLNGKIGFYRENIFKPTSYRFSATYADCEERTVMEYDNEPAAEIISRALNVPVEQLSQELSSHPMGRIVDGSINITEADKVFPDGSISYFSTIYNHTKLLLLETDNIRRVWNETVQRVKNDFEKPSFTISINCLSRSKLFEKESSFGEFVNVLRNYGKYIGVSGYGEQLNFIHLNQTMILIVFE</sequence>